<name>A0A841CY83_PLAVE</name>
<reference evidence="2 3" key="1">
    <citation type="submission" date="2020-08" db="EMBL/GenBank/DDBJ databases">
        <title>Genomic Encyclopedia of Type Strains, Phase III (KMG-III): the genomes of soil and plant-associated and newly described type strains.</title>
        <authorList>
            <person name="Whitman W."/>
        </authorList>
    </citation>
    <scope>NUCLEOTIDE SEQUENCE [LARGE SCALE GENOMIC DNA]</scope>
    <source>
        <strain evidence="2 3">CECT 3303</strain>
    </source>
</reference>
<keyword evidence="1" id="KW-1133">Transmembrane helix</keyword>
<dbReference type="RefSeq" id="WP_184940682.1">
    <property type="nucleotide sequence ID" value="NZ_BAAAWZ010000001.1"/>
</dbReference>
<evidence type="ECO:0000256" key="1">
    <source>
        <dbReference type="SAM" id="Phobius"/>
    </source>
</evidence>
<accession>A0A841CY83</accession>
<feature type="transmembrane region" description="Helical" evidence="1">
    <location>
        <begin position="61"/>
        <end position="82"/>
    </location>
</feature>
<keyword evidence="1" id="KW-0472">Membrane</keyword>
<protein>
    <submittedName>
        <fullName evidence="2">Formate-dependent nitrite reductase membrane component NrfD</fullName>
    </submittedName>
</protein>
<keyword evidence="3" id="KW-1185">Reference proteome</keyword>
<feature type="transmembrane region" description="Helical" evidence="1">
    <location>
        <begin position="103"/>
        <end position="122"/>
    </location>
</feature>
<gene>
    <name evidence="2" type="ORF">FHS22_002199</name>
</gene>
<dbReference type="EMBL" id="JACHJJ010000005">
    <property type="protein sequence ID" value="MBB5962931.1"/>
    <property type="molecule type" value="Genomic_DNA"/>
</dbReference>
<organism evidence="2 3">
    <name type="scientific">Planomonospora venezuelensis</name>
    <dbReference type="NCBI Taxonomy" id="1999"/>
    <lineage>
        <taxon>Bacteria</taxon>
        <taxon>Bacillati</taxon>
        <taxon>Actinomycetota</taxon>
        <taxon>Actinomycetes</taxon>
        <taxon>Streptosporangiales</taxon>
        <taxon>Streptosporangiaceae</taxon>
        <taxon>Planomonospora</taxon>
    </lineage>
</organism>
<evidence type="ECO:0000313" key="2">
    <source>
        <dbReference type="EMBL" id="MBB5962931.1"/>
    </source>
</evidence>
<feature type="transmembrane region" description="Helical" evidence="1">
    <location>
        <begin position="128"/>
        <end position="149"/>
    </location>
</feature>
<dbReference type="Proteomes" id="UP000562352">
    <property type="component" value="Unassembled WGS sequence"/>
</dbReference>
<dbReference type="AlphaFoldDB" id="A0A841CY83"/>
<comment type="caution">
    <text evidence="2">The sequence shown here is derived from an EMBL/GenBank/DDBJ whole genome shotgun (WGS) entry which is preliminary data.</text>
</comment>
<sequence length="164" mass="17118">MNTTPQNADLSPEEAARALSDIRATQARAVRSTPWFPAWFVIGIGLSVTCILAASDPLTPVPMRIAGIVLATAGITGCSVAVGRSGSMRAHKSVTDAGGLIGYFVWVLSIVGLTIPFALFLAWRDVPYAAACAGLAMTAAMGLTGPFLARWISGRNASKIERGK</sequence>
<keyword evidence="1" id="KW-0812">Transmembrane</keyword>
<feature type="transmembrane region" description="Helical" evidence="1">
    <location>
        <begin position="36"/>
        <end position="55"/>
    </location>
</feature>
<evidence type="ECO:0000313" key="3">
    <source>
        <dbReference type="Proteomes" id="UP000562352"/>
    </source>
</evidence>
<proteinExistence type="predicted"/>